<dbReference type="CDD" id="cd12148">
    <property type="entry name" value="fungal_TF_MHR"/>
    <property type="match status" value="1"/>
</dbReference>
<proteinExistence type="predicted"/>
<dbReference type="AlphaFoldDB" id="W9HU36"/>
<reference evidence="1 2" key="1">
    <citation type="submission" date="2011-06" db="EMBL/GenBank/DDBJ databases">
        <title>The Genome Sequence of Fusarium oxysporum FOSC 3-a.</title>
        <authorList>
            <consortium name="The Broad Institute Genome Sequencing Platform"/>
            <person name="Ma L.-J."/>
            <person name="Gale L.R."/>
            <person name="Schwartz D.C."/>
            <person name="Zhou S."/>
            <person name="Corby-Kistler H."/>
            <person name="Young S.K."/>
            <person name="Zeng Q."/>
            <person name="Gargeya S."/>
            <person name="Fitzgerald M."/>
            <person name="Haas B."/>
            <person name="Abouelleil A."/>
            <person name="Alvarado L."/>
            <person name="Arachchi H.M."/>
            <person name="Berlin A."/>
            <person name="Brown A."/>
            <person name="Chapman S.B."/>
            <person name="Chen Z."/>
            <person name="Dunbar C."/>
            <person name="Freedman E."/>
            <person name="Gearin G."/>
            <person name="Gellesch M."/>
            <person name="Goldberg J."/>
            <person name="Griggs A."/>
            <person name="Gujja S."/>
            <person name="Heiman D."/>
            <person name="Howarth C."/>
            <person name="Larson L."/>
            <person name="Lui A."/>
            <person name="MacDonald P.J.P."/>
            <person name="Mehta T."/>
            <person name="Montmayeur A."/>
            <person name="Murphy C."/>
            <person name="Neiman D."/>
            <person name="Pearson M."/>
            <person name="Priest M."/>
            <person name="Roberts A."/>
            <person name="Saif S."/>
            <person name="Shea T."/>
            <person name="Shenoy N."/>
            <person name="Sisk P."/>
            <person name="Stolte C."/>
            <person name="Sykes S."/>
            <person name="Wortman J."/>
            <person name="Nusbaum C."/>
            <person name="Birren B."/>
        </authorList>
    </citation>
    <scope>NUCLEOTIDE SEQUENCE [LARGE SCALE GENOMIC DNA]</scope>
    <source>
        <strain evidence="2">FOSC 3-a</strain>
    </source>
</reference>
<dbReference type="EMBL" id="JH717847">
    <property type="protein sequence ID" value="EWY84339.1"/>
    <property type="molecule type" value="Genomic_DNA"/>
</dbReference>
<evidence type="ECO:0000313" key="1">
    <source>
        <dbReference type="EMBL" id="EWY84339.1"/>
    </source>
</evidence>
<dbReference type="OrthoDB" id="4898680at2759"/>
<evidence type="ECO:0008006" key="3">
    <source>
        <dbReference type="Google" id="ProtNLM"/>
    </source>
</evidence>
<dbReference type="Proteomes" id="UP000030753">
    <property type="component" value="Unassembled WGS sequence"/>
</dbReference>
<dbReference type="HOGENOM" id="CLU_013296_3_2_1"/>
<gene>
    <name evidence="1" type="ORF">FOYG_14091</name>
</gene>
<name>W9HU36_FUSOX</name>
<sequence length="380" mass="42686">MSLVLDCLGDFQLFLQYENFICHSQIDGDQSYRSWRKLGDVASSLFALGYHQQTDGDKPPGFLNRLRQVAFGRCYSADRNVSIFLGRPPRIQRKFCKTHVRLKEDIGGTPDDWHSPEKCNFITDSRWAAICATLKEDIAGLSDETDYTRRAQQASIIQAETDVQWARLPQCYQLGSGLRSSNHKPIERDFVLTAQLSYLHVQFLLRIALLQHGLQYDKQLFQISTQILSLVVDGILCRDILVNSGSSLVWKVAYFGLAAAGIICLCLISRSSTTTPSPTEICIIVQNLTTLVAEVERGTLINSQHPNYSLLTSATRTIDNLLRRLIGSSTAAFSIHHQPSPSMVGPVDGPEQGDWNMRNSFLDFEIDFWLNLSEHPFLAG</sequence>
<organism evidence="1 2">
    <name type="scientific">Fusarium oxysporum NRRL 32931</name>
    <dbReference type="NCBI Taxonomy" id="660029"/>
    <lineage>
        <taxon>Eukaryota</taxon>
        <taxon>Fungi</taxon>
        <taxon>Dikarya</taxon>
        <taxon>Ascomycota</taxon>
        <taxon>Pezizomycotina</taxon>
        <taxon>Sordariomycetes</taxon>
        <taxon>Hypocreomycetidae</taxon>
        <taxon>Hypocreales</taxon>
        <taxon>Nectriaceae</taxon>
        <taxon>Fusarium</taxon>
        <taxon>Fusarium oxysporum species complex</taxon>
    </lineage>
</organism>
<accession>W9HU36</accession>
<protein>
    <recommendedName>
        <fullName evidence="3">Transcription factor domain-containing protein</fullName>
    </recommendedName>
</protein>
<evidence type="ECO:0000313" key="2">
    <source>
        <dbReference type="Proteomes" id="UP000030753"/>
    </source>
</evidence>